<accession>A0ABD6AX49</accession>
<sequence length="382" mass="43488">MVIRVDECLSVQSIKNPLRPLLRSFAGEMQPLLEEGSDPPLTTPEVLAQVRTEWVWQSYITYLIDPGQPHGFGGTFTDAFLEACQAAGAFDTDLLHPDRSRVEVESEVGVQGRRADILVYHPERWFLLLELKVDSPEGEDQTADYATAQSIGPLGVSEYPEESRFYGFASPTIPRDIHPAFQGVRWESVGSQFAEARNHLSLTTYPTRSIVQLDDFIATVRTAMTEQDTDTREKARLYFEYREEIDAAEKAVTDLVKDELRHDWTTVFTEKESAPSFWDDSWHFPAIGYNHGQFARTSWQTPNGINVHFKHHPDEENFRAGEIDFRLDIGAPKEVRDGEDGRQPLREEFLRLLDERQVKIPESATVVAEARWEGSRSIGDTD</sequence>
<keyword evidence="2" id="KW-1185">Reference proteome</keyword>
<protein>
    <submittedName>
        <fullName evidence="1">PD-(D/E)XK nuclease family protein</fullName>
    </submittedName>
</protein>
<dbReference type="RefSeq" id="WP_250873388.1">
    <property type="nucleotide sequence ID" value="NZ_JALXFV010000003.1"/>
</dbReference>
<dbReference type="EMBL" id="JBHUDC010000003">
    <property type="protein sequence ID" value="MFD1513434.1"/>
    <property type="molecule type" value="Genomic_DNA"/>
</dbReference>
<evidence type="ECO:0000313" key="1">
    <source>
        <dbReference type="EMBL" id="MFD1513434.1"/>
    </source>
</evidence>
<dbReference type="AlphaFoldDB" id="A0ABD6AX49"/>
<evidence type="ECO:0000313" key="2">
    <source>
        <dbReference type="Proteomes" id="UP001597187"/>
    </source>
</evidence>
<dbReference type="Proteomes" id="UP001597187">
    <property type="component" value="Unassembled WGS sequence"/>
</dbReference>
<proteinExistence type="predicted"/>
<reference evidence="1 2" key="1">
    <citation type="journal article" date="2019" name="Int. J. Syst. Evol. Microbiol.">
        <title>The Global Catalogue of Microorganisms (GCM) 10K type strain sequencing project: providing services to taxonomists for standard genome sequencing and annotation.</title>
        <authorList>
            <consortium name="The Broad Institute Genomics Platform"/>
            <consortium name="The Broad Institute Genome Sequencing Center for Infectious Disease"/>
            <person name="Wu L."/>
            <person name="Ma J."/>
        </authorList>
    </citation>
    <scope>NUCLEOTIDE SEQUENCE [LARGE SCALE GENOMIC DNA]</scope>
    <source>
        <strain evidence="1 2">CGMCC 1.12563</strain>
    </source>
</reference>
<gene>
    <name evidence="1" type="ORF">ACFSBT_09105</name>
</gene>
<name>A0ABD6AX49_9EURY</name>
<organism evidence="1 2">
    <name type="scientific">Halomarina rubra</name>
    <dbReference type="NCBI Taxonomy" id="2071873"/>
    <lineage>
        <taxon>Archaea</taxon>
        <taxon>Methanobacteriati</taxon>
        <taxon>Methanobacteriota</taxon>
        <taxon>Stenosarchaea group</taxon>
        <taxon>Halobacteria</taxon>
        <taxon>Halobacteriales</taxon>
        <taxon>Natronomonadaceae</taxon>
        <taxon>Halomarina</taxon>
    </lineage>
</organism>
<comment type="caution">
    <text evidence="1">The sequence shown here is derived from an EMBL/GenBank/DDBJ whole genome shotgun (WGS) entry which is preliminary data.</text>
</comment>